<name>A0A5J4TLQ5_9EUKA</name>
<sequence length="63" mass="7181">MGSVESVEGTLTRTEADARIQGYKDGDRQLRHYGGFNPNDLIENNMEAQQMINKLLIPQFKQL</sequence>
<proteinExistence type="predicted"/>
<evidence type="ECO:0000313" key="2">
    <source>
        <dbReference type="Proteomes" id="UP000324800"/>
    </source>
</evidence>
<accession>A0A5J4TLQ5</accession>
<evidence type="ECO:0000313" key="1">
    <source>
        <dbReference type="EMBL" id="KAA6358683.1"/>
    </source>
</evidence>
<dbReference type="EMBL" id="SNRW01029508">
    <property type="protein sequence ID" value="KAA6358683.1"/>
    <property type="molecule type" value="Genomic_DNA"/>
</dbReference>
<reference evidence="1 2" key="1">
    <citation type="submission" date="2019-03" db="EMBL/GenBank/DDBJ databases">
        <title>Single cell metagenomics reveals metabolic interactions within the superorganism composed of flagellate Streblomastix strix and complex community of Bacteroidetes bacteria on its surface.</title>
        <authorList>
            <person name="Treitli S.C."/>
            <person name="Kolisko M."/>
            <person name="Husnik F."/>
            <person name="Keeling P."/>
            <person name="Hampl V."/>
        </authorList>
    </citation>
    <scope>NUCLEOTIDE SEQUENCE [LARGE SCALE GENOMIC DNA]</scope>
    <source>
        <strain evidence="1">ST1C</strain>
    </source>
</reference>
<dbReference type="Proteomes" id="UP000324800">
    <property type="component" value="Unassembled WGS sequence"/>
</dbReference>
<organism evidence="1 2">
    <name type="scientific">Streblomastix strix</name>
    <dbReference type="NCBI Taxonomy" id="222440"/>
    <lineage>
        <taxon>Eukaryota</taxon>
        <taxon>Metamonada</taxon>
        <taxon>Preaxostyla</taxon>
        <taxon>Oxymonadida</taxon>
        <taxon>Streblomastigidae</taxon>
        <taxon>Streblomastix</taxon>
    </lineage>
</organism>
<comment type="caution">
    <text evidence="1">The sequence shown here is derived from an EMBL/GenBank/DDBJ whole genome shotgun (WGS) entry which is preliminary data.</text>
</comment>
<feature type="non-terminal residue" evidence="1">
    <location>
        <position position="63"/>
    </location>
</feature>
<dbReference type="AlphaFoldDB" id="A0A5J4TLQ5"/>
<protein>
    <submittedName>
        <fullName evidence="1">Uncharacterized protein</fullName>
    </submittedName>
</protein>
<gene>
    <name evidence="1" type="ORF">EZS28_045790</name>
</gene>